<dbReference type="GO" id="GO:0015631">
    <property type="term" value="F:tubulin binding"/>
    <property type="evidence" value="ECO:0007669"/>
    <property type="project" value="TreeGrafter"/>
</dbReference>
<proteinExistence type="inferred from homology"/>
<keyword evidence="5" id="KW-0067">ATP-binding</keyword>
<reference evidence="6" key="1">
    <citation type="journal article" date="2009" name="Proc. Natl. Acad. Sci. U.S.A.">
        <title>Elephant shark (Callorhinchus milii) provides insights into the evolution of Hox gene clusters in gnathostomes.</title>
        <authorList>
            <person name="Ravi V."/>
            <person name="Lam K."/>
            <person name="Tay B.-H."/>
            <person name="Tay A."/>
            <person name="Brenner S."/>
            <person name="Venkatesh B."/>
        </authorList>
    </citation>
    <scope>NUCLEOTIDE SEQUENCE</scope>
</reference>
<dbReference type="GO" id="GO:0000226">
    <property type="term" value="P:microtubule cytoskeleton organization"/>
    <property type="evidence" value="ECO:0007669"/>
    <property type="project" value="TreeGrafter"/>
</dbReference>
<organism evidence="6">
    <name type="scientific">Callorhinchus milii</name>
    <name type="common">Ghost shark</name>
    <dbReference type="NCBI Taxonomy" id="7868"/>
    <lineage>
        <taxon>Eukaryota</taxon>
        <taxon>Metazoa</taxon>
        <taxon>Chordata</taxon>
        <taxon>Craniata</taxon>
        <taxon>Vertebrata</taxon>
        <taxon>Chondrichthyes</taxon>
        <taxon>Holocephali</taxon>
        <taxon>Chimaeriformes</taxon>
        <taxon>Callorhinchidae</taxon>
        <taxon>Callorhinchus</taxon>
    </lineage>
</organism>
<name>C7B9D4_CALMI</name>
<dbReference type="PROSITE" id="PS51221">
    <property type="entry name" value="TTL"/>
    <property type="match status" value="1"/>
</dbReference>
<comment type="similarity">
    <text evidence="1">Belongs to the tubulin--tyrosine ligase family.</text>
</comment>
<gene>
    <name evidence="6" type="primary">Ttll6</name>
</gene>
<dbReference type="FunFam" id="3.30.470.20:FF:000009">
    <property type="entry name" value="tubulin polyglutamylase TTLL5 isoform X1"/>
    <property type="match status" value="1"/>
</dbReference>
<sequence length="424" mass="50265">MWINLSNCKQQTVRRAALRFGLREANDDEEWTLYWTDFSVSLDKVLELKRYQKINHFPGMNEICRKDLLARNLNKMLKMYPKDYNIFPKTWCLPSEYQEFLAYTKSKKGKTYICKPDSECQGRGIFVTRCSSDIKPGEDMICQVYIPKPFILDGFKFDLRLYILITSCEPLRVYFYNEGLIRFATTKYSEPTDKNVDDICMHLTNYSINKHSKNFVRDEDKGSKRKLSAFNTYMENNAYDVERLWENIEDVIIKTILAAYPVLKHNYITCFPNHMSGSACFEILGFDILLDHMLKPWLLEVNHSPSFTTDSKLDQEVKESLLHDTFSLINLSACERRKTMEEERRKTNERLLHVYRSREDRADEMRNIQAAWVEEMEKYENENIGGFRRIYPKSGCDKYEKFLKHKHSLFQETAASRAREECSR</sequence>
<evidence type="ECO:0000313" key="6">
    <source>
        <dbReference type="EMBL" id="ACU32567.1"/>
    </source>
</evidence>
<keyword evidence="3" id="KW-0493">Microtubule</keyword>
<dbReference type="GO" id="GO:0036064">
    <property type="term" value="C:ciliary basal body"/>
    <property type="evidence" value="ECO:0007669"/>
    <property type="project" value="TreeGrafter"/>
</dbReference>
<evidence type="ECO:0000256" key="5">
    <source>
        <dbReference type="ARBA" id="ARBA00022840"/>
    </source>
</evidence>
<evidence type="ECO:0000256" key="2">
    <source>
        <dbReference type="ARBA" id="ARBA00022598"/>
    </source>
</evidence>
<dbReference type="GO" id="GO:0005874">
    <property type="term" value="C:microtubule"/>
    <property type="evidence" value="ECO:0007669"/>
    <property type="project" value="UniProtKB-KW"/>
</dbReference>
<dbReference type="SUPFAM" id="SSF56059">
    <property type="entry name" value="Glutathione synthetase ATP-binding domain-like"/>
    <property type="match status" value="1"/>
</dbReference>
<dbReference type="Gene3D" id="3.30.470.20">
    <property type="entry name" value="ATP-grasp fold, B domain"/>
    <property type="match status" value="1"/>
</dbReference>
<keyword evidence="2 6" id="KW-0436">Ligase</keyword>
<accession>C7B9D4</accession>
<evidence type="ECO:0000256" key="4">
    <source>
        <dbReference type="ARBA" id="ARBA00022741"/>
    </source>
</evidence>
<evidence type="ECO:0000256" key="1">
    <source>
        <dbReference type="ARBA" id="ARBA00006820"/>
    </source>
</evidence>
<dbReference type="Pfam" id="PF03133">
    <property type="entry name" value="TTL"/>
    <property type="match status" value="1"/>
</dbReference>
<dbReference type="GO" id="GO:0005524">
    <property type="term" value="F:ATP binding"/>
    <property type="evidence" value="ECO:0007669"/>
    <property type="project" value="UniProtKB-KW"/>
</dbReference>
<dbReference type="GO" id="GO:0070740">
    <property type="term" value="F:tubulin-glutamic acid ligase activity"/>
    <property type="evidence" value="ECO:0007669"/>
    <property type="project" value="TreeGrafter"/>
</dbReference>
<protein>
    <submittedName>
        <fullName evidence="6">Tubulin tyrosine ligase-like family member 6</fullName>
    </submittedName>
</protein>
<keyword evidence="4" id="KW-0547">Nucleotide-binding</keyword>
<dbReference type="EMBL" id="FJ824599">
    <property type="protein sequence ID" value="ACU32567.1"/>
    <property type="molecule type" value="Genomic_DNA"/>
</dbReference>
<dbReference type="PANTHER" id="PTHR12241">
    <property type="entry name" value="TUBULIN POLYGLUTAMYLASE"/>
    <property type="match status" value="1"/>
</dbReference>
<dbReference type="InterPro" id="IPR004344">
    <property type="entry name" value="TTL/TTLL_fam"/>
</dbReference>
<dbReference type="AlphaFoldDB" id="C7B9D4"/>
<dbReference type="PANTHER" id="PTHR12241:SF161">
    <property type="entry name" value="TUBULIN POLYGLUTAMYLASE TTLL6"/>
    <property type="match status" value="1"/>
</dbReference>
<evidence type="ECO:0000256" key="3">
    <source>
        <dbReference type="ARBA" id="ARBA00022701"/>
    </source>
</evidence>